<dbReference type="InterPro" id="IPR005111">
    <property type="entry name" value="MoeA_C_domain_IV"/>
</dbReference>
<reference evidence="11" key="1">
    <citation type="submission" date="2022-03" db="EMBL/GenBank/DDBJ databases">
        <title>Complete genome sequence of Caldinitratiruptor microaerophilus.</title>
        <authorList>
            <person name="Mukaiyama R."/>
            <person name="Nishiyama T."/>
            <person name="Ueda K."/>
        </authorList>
    </citation>
    <scope>NUCLEOTIDE SEQUENCE</scope>
    <source>
        <strain evidence="11">JCM 16183</strain>
    </source>
</reference>
<dbReference type="KEGG" id="cmic:caldi_24220"/>
<dbReference type="InterPro" id="IPR005110">
    <property type="entry name" value="MoeA_linker/N"/>
</dbReference>
<keyword evidence="9" id="KW-0808">Transferase</keyword>
<evidence type="ECO:0000256" key="9">
    <source>
        <dbReference type="RuleBase" id="RU365090"/>
    </source>
</evidence>
<keyword evidence="6 9" id="KW-0500">Molybdenum</keyword>
<dbReference type="Gene3D" id="2.170.190.11">
    <property type="entry name" value="Molybdopterin biosynthesis moea protein, domain 3"/>
    <property type="match status" value="1"/>
</dbReference>
<keyword evidence="7 9" id="KW-0501">Molybdenum cofactor biosynthesis</keyword>
<dbReference type="Pfam" id="PF03454">
    <property type="entry name" value="MoeA_C"/>
    <property type="match status" value="1"/>
</dbReference>
<dbReference type="AlphaFoldDB" id="A0AA35CP57"/>
<dbReference type="InterPro" id="IPR024370">
    <property type="entry name" value="PBP_domain"/>
</dbReference>
<accession>A0AA35CP57</accession>
<dbReference type="InterPro" id="IPR001453">
    <property type="entry name" value="MoaB/Mog_dom"/>
</dbReference>
<dbReference type="PANTHER" id="PTHR10192">
    <property type="entry name" value="MOLYBDOPTERIN BIOSYNTHESIS PROTEIN"/>
    <property type="match status" value="1"/>
</dbReference>
<dbReference type="GO" id="GO:0046872">
    <property type="term" value="F:metal ion binding"/>
    <property type="evidence" value="ECO:0007669"/>
    <property type="project" value="UniProtKB-UniRule"/>
</dbReference>
<evidence type="ECO:0000256" key="3">
    <source>
        <dbReference type="ARBA" id="ARBA00010763"/>
    </source>
</evidence>
<dbReference type="EC" id="2.10.1.1" evidence="4 9"/>
<dbReference type="Proteomes" id="UP001163687">
    <property type="component" value="Chromosome"/>
</dbReference>
<keyword evidence="12" id="KW-1185">Reference proteome</keyword>
<dbReference type="SUPFAM" id="SSF63882">
    <property type="entry name" value="MoeA N-terminal region -like"/>
    <property type="match status" value="1"/>
</dbReference>
<dbReference type="InterPro" id="IPR038987">
    <property type="entry name" value="MoeA-like"/>
</dbReference>
<dbReference type="Pfam" id="PF12727">
    <property type="entry name" value="PBP_like"/>
    <property type="match status" value="1"/>
</dbReference>
<proteinExistence type="inferred from homology"/>
<dbReference type="GO" id="GO:0061599">
    <property type="term" value="F:molybdopterin molybdotransferase activity"/>
    <property type="evidence" value="ECO:0007669"/>
    <property type="project" value="UniProtKB-UniRule"/>
</dbReference>
<evidence type="ECO:0000256" key="6">
    <source>
        <dbReference type="ARBA" id="ARBA00022505"/>
    </source>
</evidence>
<evidence type="ECO:0000313" key="11">
    <source>
        <dbReference type="EMBL" id="BDG61332.1"/>
    </source>
</evidence>
<gene>
    <name evidence="11" type="ORF">caldi_24220</name>
</gene>
<dbReference type="Gene3D" id="3.90.105.10">
    <property type="entry name" value="Molybdopterin biosynthesis moea protein, domain 2"/>
    <property type="match status" value="1"/>
</dbReference>
<dbReference type="EMBL" id="AP025628">
    <property type="protein sequence ID" value="BDG61332.1"/>
    <property type="molecule type" value="Genomic_DNA"/>
</dbReference>
<evidence type="ECO:0000259" key="10">
    <source>
        <dbReference type="SMART" id="SM00852"/>
    </source>
</evidence>
<dbReference type="SUPFAM" id="SSF63867">
    <property type="entry name" value="MoeA C-terminal domain-like"/>
    <property type="match status" value="1"/>
</dbReference>
<name>A0AA35CP57_9FIRM</name>
<keyword evidence="9" id="KW-0479">Metal-binding</keyword>
<dbReference type="SUPFAM" id="SSF53218">
    <property type="entry name" value="Molybdenum cofactor biosynthesis proteins"/>
    <property type="match status" value="1"/>
</dbReference>
<evidence type="ECO:0000313" key="12">
    <source>
        <dbReference type="Proteomes" id="UP001163687"/>
    </source>
</evidence>
<evidence type="ECO:0000256" key="2">
    <source>
        <dbReference type="ARBA" id="ARBA00005046"/>
    </source>
</evidence>
<sequence>MTVGASGLPAAPAASPSPGAWDAVAERRKIYLETITAEEAVARLTAALEAAGWGTAAEVIPVAEALGRVTAEGVTARISSPHYPAAAVDGIAVRAADTYGASETSPVRLGPGQYVWVDTGDPLPPGRDACIMVEDLNRLPDGQVEIYAAAAPWQNVRPIGEDVVATELVVPAGTVLRPQEIGALLATGNVAVPVRRRPVVTFIPTGDELVQPRPDPGPGEIIEFNSRVVLSLVQEWGGEPRRHEIVRDDYEALKAAVAAAVETSDIVVVNAGSSAGSQDYSVHVLGELGQVLVHGVAIRPGKPFMAAVVGGKPVLGLPGYPVSTWLTADLFLKPLVYRFLGLPVPSRPRLQAQLTRRLTSPMGVLEFVRVKVGQVGDRVVATPMGRGAGVISSLVRADGVFFIPPDREGLEEGAPVEVELLRPREEVLRSLVAVGSHDIILDLVESHLRRRGLGLSSAHAGSLGGLVALRRGEAHVAGVHMLDEASGEYNVAYVRRYLGRPARLVLLGRRDQGFMVQPGNPKGIRGFGDLARPDVRFVNRQRGAGTRILLDYHLKQEGVDPAQVDGYRREEFTHLAVAAAVASGTADCGLGIRAAARALGLDFVPVTQEEYELCIPLEHWDHPGVQAIRELLTDPAFRAEAEALGGYDLRDAGRVREV</sequence>
<dbReference type="SMART" id="SM00852">
    <property type="entry name" value="MoCF_biosynth"/>
    <property type="match status" value="1"/>
</dbReference>
<evidence type="ECO:0000256" key="7">
    <source>
        <dbReference type="ARBA" id="ARBA00023150"/>
    </source>
</evidence>
<protein>
    <recommendedName>
        <fullName evidence="5 9">Molybdopterin molybdenumtransferase</fullName>
        <ecNumber evidence="4 9">2.10.1.1</ecNumber>
    </recommendedName>
</protein>
<comment type="pathway">
    <text evidence="2 9">Cofactor biosynthesis; molybdopterin biosynthesis.</text>
</comment>
<comment type="catalytic activity">
    <reaction evidence="8">
        <text>adenylyl-molybdopterin + molybdate = Mo-molybdopterin + AMP + H(+)</text>
        <dbReference type="Rhea" id="RHEA:35047"/>
        <dbReference type="ChEBI" id="CHEBI:15378"/>
        <dbReference type="ChEBI" id="CHEBI:36264"/>
        <dbReference type="ChEBI" id="CHEBI:62727"/>
        <dbReference type="ChEBI" id="CHEBI:71302"/>
        <dbReference type="ChEBI" id="CHEBI:456215"/>
        <dbReference type="EC" id="2.10.1.1"/>
    </reaction>
</comment>
<comment type="function">
    <text evidence="1 9">Catalyzes the insertion of molybdate into adenylated molybdopterin with the concomitant release of AMP.</text>
</comment>
<comment type="cofactor">
    <cofactor evidence="9">
        <name>Mg(2+)</name>
        <dbReference type="ChEBI" id="CHEBI:18420"/>
    </cofactor>
</comment>
<dbReference type="SUPFAM" id="SSF53850">
    <property type="entry name" value="Periplasmic binding protein-like II"/>
    <property type="match status" value="1"/>
</dbReference>
<dbReference type="GO" id="GO:0006777">
    <property type="term" value="P:Mo-molybdopterin cofactor biosynthetic process"/>
    <property type="evidence" value="ECO:0007669"/>
    <property type="project" value="UniProtKB-UniRule"/>
</dbReference>
<dbReference type="Pfam" id="PF03453">
    <property type="entry name" value="MoeA_N"/>
    <property type="match status" value="1"/>
</dbReference>
<feature type="domain" description="MoaB/Mog" evidence="10">
    <location>
        <begin position="201"/>
        <end position="338"/>
    </location>
</feature>
<dbReference type="Gene3D" id="2.40.340.10">
    <property type="entry name" value="MoeA, C-terminal, domain IV"/>
    <property type="match status" value="1"/>
</dbReference>
<dbReference type="PANTHER" id="PTHR10192:SF16">
    <property type="entry name" value="MOLYBDOPTERIN MOLYBDENUMTRANSFERASE"/>
    <property type="match status" value="1"/>
</dbReference>
<dbReference type="GO" id="GO:0005829">
    <property type="term" value="C:cytosol"/>
    <property type="evidence" value="ECO:0007669"/>
    <property type="project" value="TreeGrafter"/>
</dbReference>
<dbReference type="Gene3D" id="3.40.980.10">
    <property type="entry name" value="MoaB/Mog-like domain"/>
    <property type="match status" value="1"/>
</dbReference>
<evidence type="ECO:0000256" key="1">
    <source>
        <dbReference type="ARBA" id="ARBA00002901"/>
    </source>
</evidence>
<organism evidence="11 12">
    <name type="scientific">Caldinitratiruptor microaerophilus</name>
    <dbReference type="NCBI Taxonomy" id="671077"/>
    <lineage>
        <taxon>Bacteria</taxon>
        <taxon>Bacillati</taxon>
        <taxon>Bacillota</taxon>
        <taxon>Clostridia</taxon>
        <taxon>Eubacteriales</taxon>
        <taxon>Symbiobacteriaceae</taxon>
        <taxon>Caldinitratiruptor</taxon>
    </lineage>
</organism>
<evidence type="ECO:0000256" key="5">
    <source>
        <dbReference type="ARBA" id="ARBA00021108"/>
    </source>
</evidence>
<dbReference type="CDD" id="cd00887">
    <property type="entry name" value="MoeA"/>
    <property type="match status" value="1"/>
</dbReference>
<dbReference type="InterPro" id="IPR036135">
    <property type="entry name" value="MoeA_linker/N_sf"/>
</dbReference>
<dbReference type="InterPro" id="IPR036688">
    <property type="entry name" value="MoeA_C_domain_IV_sf"/>
</dbReference>
<dbReference type="Gene3D" id="3.40.190.10">
    <property type="entry name" value="Periplasmic binding protein-like II"/>
    <property type="match status" value="1"/>
</dbReference>
<dbReference type="Pfam" id="PF00994">
    <property type="entry name" value="MoCF_biosynth"/>
    <property type="match status" value="1"/>
</dbReference>
<dbReference type="NCBIfam" id="NF011068">
    <property type="entry name" value="PRK14498.1"/>
    <property type="match status" value="1"/>
</dbReference>
<evidence type="ECO:0000256" key="8">
    <source>
        <dbReference type="ARBA" id="ARBA00047317"/>
    </source>
</evidence>
<keyword evidence="9" id="KW-0460">Magnesium</keyword>
<comment type="similarity">
    <text evidence="3 9">Belongs to the MoeA family.</text>
</comment>
<evidence type="ECO:0000256" key="4">
    <source>
        <dbReference type="ARBA" id="ARBA00013269"/>
    </source>
</evidence>
<dbReference type="InterPro" id="IPR036425">
    <property type="entry name" value="MoaB/Mog-like_dom_sf"/>
</dbReference>